<feature type="transmembrane region" description="Helical" evidence="7">
    <location>
        <begin position="395"/>
        <end position="420"/>
    </location>
</feature>
<dbReference type="InterPro" id="IPR051697">
    <property type="entry name" value="Patched_domain-protein"/>
</dbReference>
<feature type="transmembrane region" description="Helical" evidence="7">
    <location>
        <begin position="486"/>
        <end position="507"/>
    </location>
</feature>
<dbReference type="GO" id="GO:0006897">
    <property type="term" value="P:endocytosis"/>
    <property type="evidence" value="ECO:0007669"/>
    <property type="project" value="TreeGrafter"/>
</dbReference>
<proteinExistence type="inferred from homology"/>
<keyword evidence="4 7" id="KW-1133">Transmembrane helix</keyword>
<evidence type="ECO:0000256" key="4">
    <source>
        <dbReference type="ARBA" id="ARBA00022989"/>
    </source>
</evidence>
<protein>
    <recommendedName>
        <fullName evidence="8">SSD domain-containing protein</fullName>
    </recommendedName>
</protein>
<evidence type="ECO:0000256" key="7">
    <source>
        <dbReference type="SAM" id="Phobius"/>
    </source>
</evidence>
<dbReference type="InterPro" id="IPR003392">
    <property type="entry name" value="PTHD_SSD"/>
</dbReference>
<dbReference type="PANTHER" id="PTHR10796">
    <property type="entry name" value="PATCHED-RELATED"/>
    <property type="match status" value="1"/>
</dbReference>
<feature type="transmembrane region" description="Helical" evidence="7">
    <location>
        <begin position="286"/>
        <end position="308"/>
    </location>
</feature>
<feature type="transmembrane region" description="Helical" evidence="7">
    <location>
        <begin position="692"/>
        <end position="711"/>
    </location>
</feature>
<evidence type="ECO:0000313" key="9">
    <source>
        <dbReference type="EMBL" id="GMT04680.1"/>
    </source>
</evidence>
<feature type="transmembrane region" description="Helical" evidence="7">
    <location>
        <begin position="57"/>
        <end position="76"/>
    </location>
</feature>
<sequence>HVSSTICLSTDSTKKCAAMIQPLSFSFKLPEDRKSKEKMLFRAGLLSLGELIGRRPLMFILPSLLLAITAIAAFVFTPRTMILNMEDGFTSRSAESHRATELQVSFFQGEGKPWYMGLFAEPRDHTTGSILDKTEYEEFAGFYKSIKKDLTVMTNERGNFTFMDYCGDMCHLNDPLFKTMGVYNMIGWLSGMKMKWPVTQVMQYNANIGKHLFKRDEKEDGELTDVDLGALYFMLFINGTEMKEALENFEKAVYIEANRHNSNSSKKTNLIVHSAVGMEGEIKRGLGIAGTYSAIGAVLLLAFLFIAISMESFIHSRLSLFSLLLAPCAFLLPIFATTSAFALCSILNMPFNILTMMTPFVSIALSLDSVLHVYHSWLHVDRELEYGSNEAQLGYVFESCIASVLINGLSFIPLALGIFLPTDAFGNLFLTLALTAAFSTFYVIFLFTPLVVLLVPCEDHVKIGDSPSKIGVAITEFVSKIYSSSIVLRLIALVVVTIAFGVTLFSIKTELHSNLDYRSLLPPDSASRKGAGIMTDVVWPDLLHIIFFVESPPDFGQPEQYHAFMQFLNESSSLPYAIGKEADQNWLYDFMLITNTPTDAQRLNMTLFKSFITHDVYKAWNSGVKYTWNEDGTPDIHRMIVMVAFNGTRSLSGKAQLINQCREVAARYPQFDLVPFDTEVAMVDVLNDLPQYAIGFPIVLSLSIFILFLVFSPNAASAAVAALTSFLLAYLTFGCTLWLGMDLNPFTIGFLLILSSLVGRLIIHITFHYHESGLYKEKGSETKTLVKRMLLRAAVPSLLSSLLGVILVLPLPFNPIPMFTYFGLLGAIHLGLGLIFSFLLLPLLLTSIPRALIGEGLFYTRH</sequence>
<reference evidence="9" key="1">
    <citation type="submission" date="2023-10" db="EMBL/GenBank/DDBJ databases">
        <title>Genome assembly of Pristionchus species.</title>
        <authorList>
            <person name="Yoshida K."/>
            <person name="Sommer R.J."/>
        </authorList>
    </citation>
    <scope>NUCLEOTIDE SEQUENCE</scope>
    <source>
        <strain evidence="9">RS0144</strain>
    </source>
</reference>
<keyword evidence="6" id="KW-0325">Glycoprotein</keyword>
<comment type="caution">
    <text evidence="9">The sequence shown here is derived from an EMBL/GenBank/DDBJ whole genome shotgun (WGS) entry which is preliminary data.</text>
</comment>
<dbReference type="GO" id="GO:0018996">
    <property type="term" value="P:molting cycle, collagen and cuticulin-based cuticle"/>
    <property type="evidence" value="ECO:0007669"/>
    <property type="project" value="TreeGrafter"/>
</dbReference>
<feature type="transmembrane region" description="Helical" evidence="7">
    <location>
        <begin position="349"/>
        <end position="374"/>
    </location>
</feature>
<feature type="transmembrane region" description="Helical" evidence="7">
    <location>
        <begin position="718"/>
        <end position="740"/>
    </location>
</feature>
<dbReference type="AlphaFoldDB" id="A0AAV5UF27"/>
<comment type="subcellular location">
    <subcellularLocation>
        <location evidence="1">Membrane</location>
        <topology evidence="1">Multi-pass membrane protein</topology>
    </subcellularLocation>
</comment>
<evidence type="ECO:0000256" key="3">
    <source>
        <dbReference type="ARBA" id="ARBA00022692"/>
    </source>
</evidence>
<dbReference type="Proteomes" id="UP001432027">
    <property type="component" value="Unassembled WGS sequence"/>
</dbReference>
<evidence type="ECO:0000256" key="5">
    <source>
        <dbReference type="ARBA" id="ARBA00023136"/>
    </source>
</evidence>
<evidence type="ECO:0000256" key="2">
    <source>
        <dbReference type="ARBA" id="ARBA00005585"/>
    </source>
</evidence>
<evidence type="ECO:0000256" key="1">
    <source>
        <dbReference type="ARBA" id="ARBA00004141"/>
    </source>
</evidence>
<comment type="similarity">
    <text evidence="2">Belongs to the patched family.</text>
</comment>
<name>A0AAV5UF27_9BILA</name>
<dbReference type="GO" id="GO:0005886">
    <property type="term" value="C:plasma membrane"/>
    <property type="evidence" value="ECO:0007669"/>
    <property type="project" value="TreeGrafter"/>
</dbReference>
<gene>
    <name evidence="9" type="ORF">PENTCL1PPCAC_26854</name>
</gene>
<evidence type="ECO:0000256" key="6">
    <source>
        <dbReference type="ARBA" id="ARBA00023180"/>
    </source>
</evidence>
<feature type="transmembrane region" description="Helical" evidence="7">
    <location>
        <begin position="790"/>
        <end position="813"/>
    </location>
</feature>
<keyword evidence="10" id="KW-1185">Reference proteome</keyword>
<keyword evidence="3 7" id="KW-0812">Transmembrane</keyword>
<dbReference type="PANTHER" id="PTHR10796:SF189">
    <property type="entry name" value="SSD DOMAIN-CONTAINING PROTEIN"/>
    <property type="match status" value="1"/>
</dbReference>
<accession>A0AAV5UF27</accession>
<dbReference type="Gene3D" id="1.20.1640.10">
    <property type="entry name" value="Multidrug efflux transporter AcrB transmembrane domain"/>
    <property type="match status" value="2"/>
</dbReference>
<evidence type="ECO:0000313" key="10">
    <source>
        <dbReference type="Proteomes" id="UP001432027"/>
    </source>
</evidence>
<keyword evidence="5 7" id="KW-0472">Membrane</keyword>
<dbReference type="GO" id="GO:0030659">
    <property type="term" value="C:cytoplasmic vesicle membrane"/>
    <property type="evidence" value="ECO:0007669"/>
    <property type="project" value="TreeGrafter"/>
</dbReference>
<feature type="domain" description="SSD" evidence="8">
    <location>
        <begin position="291"/>
        <end position="453"/>
    </location>
</feature>
<dbReference type="Pfam" id="PF02460">
    <property type="entry name" value="Patched"/>
    <property type="match status" value="1"/>
</dbReference>
<feature type="non-terminal residue" evidence="9">
    <location>
        <position position="1"/>
    </location>
</feature>
<dbReference type="PROSITE" id="PS50156">
    <property type="entry name" value="SSD"/>
    <property type="match status" value="1"/>
</dbReference>
<feature type="transmembrane region" description="Helical" evidence="7">
    <location>
        <begin position="819"/>
        <end position="845"/>
    </location>
</feature>
<evidence type="ECO:0000259" key="8">
    <source>
        <dbReference type="PROSITE" id="PS50156"/>
    </source>
</evidence>
<organism evidence="9 10">
    <name type="scientific">Pristionchus entomophagus</name>
    <dbReference type="NCBI Taxonomy" id="358040"/>
    <lineage>
        <taxon>Eukaryota</taxon>
        <taxon>Metazoa</taxon>
        <taxon>Ecdysozoa</taxon>
        <taxon>Nematoda</taxon>
        <taxon>Chromadorea</taxon>
        <taxon>Rhabditida</taxon>
        <taxon>Rhabditina</taxon>
        <taxon>Diplogasteromorpha</taxon>
        <taxon>Diplogasteroidea</taxon>
        <taxon>Neodiplogasteridae</taxon>
        <taxon>Pristionchus</taxon>
    </lineage>
</organism>
<dbReference type="SUPFAM" id="SSF82866">
    <property type="entry name" value="Multidrug efflux transporter AcrB transmembrane domain"/>
    <property type="match status" value="2"/>
</dbReference>
<feature type="transmembrane region" description="Helical" evidence="7">
    <location>
        <begin position="320"/>
        <end position="343"/>
    </location>
</feature>
<feature type="transmembrane region" description="Helical" evidence="7">
    <location>
        <begin position="432"/>
        <end position="455"/>
    </location>
</feature>
<dbReference type="EMBL" id="BTSX01000006">
    <property type="protein sequence ID" value="GMT04680.1"/>
    <property type="molecule type" value="Genomic_DNA"/>
</dbReference>
<dbReference type="InterPro" id="IPR000731">
    <property type="entry name" value="SSD"/>
</dbReference>
<feature type="transmembrane region" description="Helical" evidence="7">
    <location>
        <begin position="746"/>
        <end position="769"/>
    </location>
</feature>